<dbReference type="Proteomes" id="UP000318437">
    <property type="component" value="Unassembled WGS sequence"/>
</dbReference>
<keyword evidence="1" id="KW-1133">Transmembrane helix</keyword>
<evidence type="ECO:0000313" key="3">
    <source>
        <dbReference type="Proteomes" id="UP000318437"/>
    </source>
</evidence>
<sequence>MIRKRGLVSSFEFRVSSQNFSLAPRYSCLAPDSVSSFEFRVSSRKSLLAPRNSRHVTRNAITLIEILISMFVLLFGLMGVAAIFPVASHYLTQGDQKDRSDALAANAFAEIETRGLMRPESWYYAAHVNGNSIGYPLIDQTTQLFYYPVANNIGPGAAFVIDGMGGAELSSLPASRQYFPFLNGDAITWPGPFSATSPLANWSNWPVRRVTLPQLNGVAMNTPTAETIFRLRDDLAVEQPDQGDRPAMQRWSTFDANNTPANPSDDTLLARQYQGDYSWLATVVPTSSNALLGLQPAANLLGELYDVSVAVFYKREVLPSASSPGIVGSERLMNAEFLNQGELVLYDANTSDDETLETALDGIRPTNWVCVMGVNQTSGQFMMKWYRILAIEDDFFNQSLPGAGSQATRTLMVSEGGEWPSDSWQNLQVAILPGVIHVQTRQMTLSCECCE</sequence>
<dbReference type="EMBL" id="SJPS01000002">
    <property type="protein sequence ID" value="TWU28289.1"/>
    <property type="molecule type" value="Genomic_DNA"/>
</dbReference>
<keyword evidence="1" id="KW-0472">Membrane</keyword>
<proteinExistence type="predicted"/>
<accession>A0A5C6D040</accession>
<feature type="transmembrane region" description="Helical" evidence="1">
    <location>
        <begin position="60"/>
        <end position="84"/>
    </location>
</feature>
<keyword evidence="1" id="KW-0812">Transmembrane</keyword>
<comment type="caution">
    <text evidence="2">The sequence shown here is derived from an EMBL/GenBank/DDBJ whole genome shotgun (WGS) entry which is preliminary data.</text>
</comment>
<reference evidence="2 3" key="1">
    <citation type="submission" date="2019-02" db="EMBL/GenBank/DDBJ databases">
        <title>Deep-cultivation of Planctomycetes and their phenomic and genomic characterization uncovers novel biology.</title>
        <authorList>
            <person name="Wiegand S."/>
            <person name="Jogler M."/>
            <person name="Boedeker C."/>
            <person name="Pinto D."/>
            <person name="Vollmers J."/>
            <person name="Rivas-Marin E."/>
            <person name="Kohn T."/>
            <person name="Peeters S.H."/>
            <person name="Heuer A."/>
            <person name="Rast P."/>
            <person name="Oberbeckmann S."/>
            <person name="Bunk B."/>
            <person name="Jeske O."/>
            <person name="Meyerdierks A."/>
            <person name="Storesund J.E."/>
            <person name="Kallscheuer N."/>
            <person name="Luecker S."/>
            <person name="Lage O.M."/>
            <person name="Pohl T."/>
            <person name="Merkel B.J."/>
            <person name="Hornburger P."/>
            <person name="Mueller R.-W."/>
            <person name="Bruemmer F."/>
            <person name="Labrenz M."/>
            <person name="Spormann A.M."/>
            <person name="Op Den Camp H."/>
            <person name="Overmann J."/>
            <person name="Amann R."/>
            <person name="Jetten M.S.M."/>
            <person name="Mascher T."/>
            <person name="Medema M.H."/>
            <person name="Devos D.P."/>
            <person name="Kaster A.-K."/>
            <person name="Ovreas L."/>
            <person name="Rohde M."/>
            <person name="Galperin M.Y."/>
            <person name="Jogler C."/>
        </authorList>
    </citation>
    <scope>NUCLEOTIDE SEQUENCE [LARGE SCALE GENOMIC DNA]</scope>
    <source>
        <strain evidence="2 3">Pla144</strain>
    </source>
</reference>
<protein>
    <submittedName>
        <fullName evidence="2">Uncharacterized protein</fullName>
    </submittedName>
</protein>
<evidence type="ECO:0000313" key="2">
    <source>
        <dbReference type="EMBL" id="TWU28289.1"/>
    </source>
</evidence>
<organism evidence="2 3">
    <name type="scientific">Bythopirellula polymerisocia</name>
    <dbReference type="NCBI Taxonomy" id="2528003"/>
    <lineage>
        <taxon>Bacteria</taxon>
        <taxon>Pseudomonadati</taxon>
        <taxon>Planctomycetota</taxon>
        <taxon>Planctomycetia</taxon>
        <taxon>Pirellulales</taxon>
        <taxon>Lacipirellulaceae</taxon>
        <taxon>Bythopirellula</taxon>
    </lineage>
</organism>
<dbReference type="AlphaFoldDB" id="A0A5C6D040"/>
<name>A0A5C6D040_9BACT</name>
<evidence type="ECO:0000256" key="1">
    <source>
        <dbReference type="SAM" id="Phobius"/>
    </source>
</evidence>
<gene>
    <name evidence="2" type="ORF">Pla144_15760</name>
</gene>
<keyword evidence="3" id="KW-1185">Reference proteome</keyword>